<dbReference type="InterPro" id="IPR032816">
    <property type="entry name" value="VTT_dom"/>
</dbReference>
<feature type="domain" description="VTT" evidence="8">
    <location>
        <begin position="49"/>
        <end position="169"/>
    </location>
</feature>
<evidence type="ECO:0000256" key="2">
    <source>
        <dbReference type="ARBA" id="ARBA00010792"/>
    </source>
</evidence>
<gene>
    <name evidence="9" type="ORF">DTO96_100020</name>
</gene>
<evidence type="ECO:0000256" key="5">
    <source>
        <dbReference type="ARBA" id="ARBA00022989"/>
    </source>
</evidence>
<comment type="subcellular location">
    <subcellularLocation>
        <location evidence="1 7">Cell membrane</location>
        <topology evidence="1 7">Multi-pass membrane protein</topology>
    </subcellularLocation>
</comment>
<dbReference type="PANTHER" id="PTHR30353">
    <property type="entry name" value="INNER MEMBRANE PROTEIN DEDA-RELATED"/>
    <property type="match status" value="1"/>
</dbReference>
<accession>A0A345D7I5</accession>
<keyword evidence="4 7" id="KW-0812">Transmembrane</keyword>
<dbReference type="Proteomes" id="UP000252182">
    <property type="component" value="Chromosome"/>
</dbReference>
<dbReference type="RefSeq" id="WP_373277797.1">
    <property type="nucleotide sequence ID" value="NZ_CP031124.1"/>
</dbReference>
<reference evidence="10" key="1">
    <citation type="submission" date="2018-07" db="EMBL/GenBank/DDBJ databases">
        <authorList>
            <person name="Kim H."/>
        </authorList>
    </citation>
    <scope>NUCLEOTIDE SEQUENCE [LARGE SCALE GENOMIC DNA]</scope>
    <source>
        <strain evidence="10">F02</strain>
    </source>
</reference>
<comment type="similarity">
    <text evidence="2 7">Belongs to the DedA family.</text>
</comment>
<dbReference type="GO" id="GO:0005886">
    <property type="term" value="C:plasma membrane"/>
    <property type="evidence" value="ECO:0007669"/>
    <property type="project" value="UniProtKB-SubCell"/>
</dbReference>
<evidence type="ECO:0000256" key="1">
    <source>
        <dbReference type="ARBA" id="ARBA00004651"/>
    </source>
</evidence>
<feature type="transmembrane region" description="Helical" evidence="7">
    <location>
        <begin position="69"/>
        <end position="90"/>
    </location>
</feature>
<feature type="transmembrane region" description="Helical" evidence="7">
    <location>
        <begin position="156"/>
        <end position="176"/>
    </location>
</feature>
<dbReference type="PANTHER" id="PTHR30353:SF0">
    <property type="entry name" value="TRANSMEMBRANE PROTEIN"/>
    <property type="match status" value="1"/>
</dbReference>
<dbReference type="KEGG" id="hyf:DTO96_100020"/>
<dbReference type="EMBL" id="CP031124">
    <property type="protein sequence ID" value="AXF84323.1"/>
    <property type="molecule type" value="Genomic_DNA"/>
</dbReference>
<name>A0A345D7I5_9BURK</name>
<keyword evidence="3 7" id="KW-1003">Cell membrane</keyword>
<protein>
    <submittedName>
        <fullName evidence="9">Putative membrane protein</fullName>
    </submittedName>
</protein>
<evidence type="ECO:0000256" key="7">
    <source>
        <dbReference type="RuleBase" id="RU367016"/>
    </source>
</evidence>
<evidence type="ECO:0000256" key="4">
    <source>
        <dbReference type="ARBA" id="ARBA00022692"/>
    </source>
</evidence>
<evidence type="ECO:0000313" key="10">
    <source>
        <dbReference type="Proteomes" id="UP000252182"/>
    </source>
</evidence>
<keyword evidence="6 7" id="KW-0472">Membrane</keyword>
<proteinExistence type="inferred from homology"/>
<sequence>MNTLAQFFTFILHIDGQLQMLIQQYGVYIYVILFFVIFGETGFVILPFLPGDSLLFIAGAFSADGAMNPWLLSLLLIVAAVLGNTVNYWIGKRIGQNAYEGHSRWISQEALIKTHNFYEKHGGKALILARFLPLVRTFAPFVAGISEMSFAKFQKFNIIGAMLWVMLFLWGGFWFGRVPLIRDHLSTIALVGFLAALIPAALGFAWNMLRRTQKIKK</sequence>
<feature type="transmembrane region" description="Helical" evidence="7">
    <location>
        <begin position="188"/>
        <end position="209"/>
    </location>
</feature>
<evidence type="ECO:0000256" key="3">
    <source>
        <dbReference type="ARBA" id="ARBA00022475"/>
    </source>
</evidence>
<dbReference type="AlphaFoldDB" id="A0A345D7I5"/>
<evidence type="ECO:0000259" key="8">
    <source>
        <dbReference type="Pfam" id="PF09335"/>
    </source>
</evidence>
<keyword evidence="10" id="KW-1185">Reference proteome</keyword>
<evidence type="ECO:0000313" key="9">
    <source>
        <dbReference type="EMBL" id="AXF84323.1"/>
    </source>
</evidence>
<evidence type="ECO:0000256" key="6">
    <source>
        <dbReference type="ARBA" id="ARBA00023136"/>
    </source>
</evidence>
<dbReference type="Pfam" id="PF09335">
    <property type="entry name" value="VTT_dom"/>
    <property type="match status" value="1"/>
</dbReference>
<dbReference type="InterPro" id="IPR032818">
    <property type="entry name" value="DedA-like"/>
</dbReference>
<feature type="transmembrane region" description="Helical" evidence="7">
    <location>
        <begin position="27"/>
        <end position="49"/>
    </location>
</feature>
<organism evidence="9 10">
    <name type="scientific">Ephemeroptericola cinctiostellae</name>
    <dbReference type="NCBI Taxonomy" id="2268024"/>
    <lineage>
        <taxon>Bacteria</taxon>
        <taxon>Pseudomonadati</taxon>
        <taxon>Pseudomonadota</taxon>
        <taxon>Betaproteobacteria</taxon>
        <taxon>Burkholderiales</taxon>
        <taxon>Burkholderiaceae</taxon>
        <taxon>Ephemeroptericola</taxon>
    </lineage>
</organism>
<keyword evidence="5 7" id="KW-1133">Transmembrane helix</keyword>